<dbReference type="Proteomes" id="UP001164929">
    <property type="component" value="Chromosome 10"/>
</dbReference>
<comment type="caution">
    <text evidence="1">The sequence shown here is derived from an EMBL/GenBank/DDBJ whole genome shotgun (WGS) entry which is preliminary data.</text>
</comment>
<sequence>MHHFRQHFHRCCGIQKQMLRAWESLSNIPLSDLNRGLFFGFKNLLNQQRLLSSPIVASP</sequence>
<proteinExistence type="predicted"/>
<protein>
    <submittedName>
        <fullName evidence="1">Uncharacterized protein</fullName>
    </submittedName>
</protein>
<gene>
    <name evidence="1" type="ORF">NC653_025545</name>
</gene>
<reference evidence="1" key="1">
    <citation type="journal article" date="2023" name="Mol. Ecol. Resour.">
        <title>Chromosome-level genome assembly of a triploid poplar Populus alba 'Berolinensis'.</title>
        <authorList>
            <person name="Chen S."/>
            <person name="Yu Y."/>
            <person name="Wang X."/>
            <person name="Wang S."/>
            <person name="Zhang T."/>
            <person name="Zhou Y."/>
            <person name="He R."/>
            <person name="Meng N."/>
            <person name="Wang Y."/>
            <person name="Liu W."/>
            <person name="Liu Z."/>
            <person name="Liu J."/>
            <person name="Guo Q."/>
            <person name="Huang H."/>
            <person name="Sederoff R.R."/>
            <person name="Wang G."/>
            <person name="Qu G."/>
            <person name="Chen S."/>
        </authorList>
    </citation>
    <scope>NUCLEOTIDE SEQUENCE</scope>
    <source>
        <strain evidence="1">SC-2020</strain>
    </source>
</reference>
<keyword evidence="2" id="KW-1185">Reference proteome</keyword>
<name>A0AAD6MBK5_9ROSI</name>
<dbReference type="AlphaFoldDB" id="A0AAD6MBK5"/>
<evidence type="ECO:0000313" key="1">
    <source>
        <dbReference type="EMBL" id="KAJ6982465.1"/>
    </source>
</evidence>
<organism evidence="1 2">
    <name type="scientific">Populus alba x Populus x berolinensis</name>
    <dbReference type="NCBI Taxonomy" id="444605"/>
    <lineage>
        <taxon>Eukaryota</taxon>
        <taxon>Viridiplantae</taxon>
        <taxon>Streptophyta</taxon>
        <taxon>Embryophyta</taxon>
        <taxon>Tracheophyta</taxon>
        <taxon>Spermatophyta</taxon>
        <taxon>Magnoliopsida</taxon>
        <taxon>eudicotyledons</taxon>
        <taxon>Gunneridae</taxon>
        <taxon>Pentapetalae</taxon>
        <taxon>rosids</taxon>
        <taxon>fabids</taxon>
        <taxon>Malpighiales</taxon>
        <taxon>Salicaceae</taxon>
        <taxon>Saliceae</taxon>
        <taxon>Populus</taxon>
    </lineage>
</organism>
<accession>A0AAD6MBK5</accession>
<dbReference type="EMBL" id="JAQIZT010000010">
    <property type="protein sequence ID" value="KAJ6982465.1"/>
    <property type="molecule type" value="Genomic_DNA"/>
</dbReference>
<evidence type="ECO:0000313" key="2">
    <source>
        <dbReference type="Proteomes" id="UP001164929"/>
    </source>
</evidence>